<feature type="coiled-coil region" evidence="1">
    <location>
        <begin position="37"/>
        <end position="85"/>
    </location>
</feature>
<keyword evidence="4" id="KW-1185">Reference proteome</keyword>
<dbReference type="EMBL" id="CALNXJ010000002">
    <property type="protein sequence ID" value="CAH3034257.1"/>
    <property type="molecule type" value="Genomic_DNA"/>
</dbReference>
<reference evidence="3 4" key="1">
    <citation type="submission" date="2022-05" db="EMBL/GenBank/DDBJ databases">
        <authorList>
            <consortium name="Genoscope - CEA"/>
            <person name="William W."/>
        </authorList>
    </citation>
    <scope>NUCLEOTIDE SEQUENCE [LARGE SCALE GENOMIC DNA]</scope>
</reference>
<feature type="region of interest" description="Disordered" evidence="2">
    <location>
        <begin position="104"/>
        <end position="124"/>
    </location>
</feature>
<feature type="compositionally biased region" description="Basic and acidic residues" evidence="2">
    <location>
        <begin position="108"/>
        <end position="123"/>
    </location>
</feature>
<evidence type="ECO:0000313" key="3">
    <source>
        <dbReference type="EMBL" id="CAH3034257.1"/>
    </source>
</evidence>
<sequence>LLKASTCAKTINQLIRLRYSVPQTTRPGNRTSLKMAEEDIKKQLAEKTAEAASLKEDLSKKAAEVTSLQTQCDELRQKLEQVLKLAGDGKEDLLAKIPGGLGGMLGAESKEEEKPADAAKEAAEDAADAAKTALASIF</sequence>
<protein>
    <submittedName>
        <fullName evidence="3">Uncharacterized protein</fullName>
    </submittedName>
</protein>
<proteinExistence type="predicted"/>
<dbReference type="Proteomes" id="UP001159428">
    <property type="component" value="Unassembled WGS sequence"/>
</dbReference>
<evidence type="ECO:0000256" key="1">
    <source>
        <dbReference type="SAM" id="Coils"/>
    </source>
</evidence>
<gene>
    <name evidence="3" type="ORF">PMEA_00010551</name>
</gene>
<name>A0AAU9VMN6_9CNID</name>
<evidence type="ECO:0000256" key="2">
    <source>
        <dbReference type="SAM" id="MobiDB-lite"/>
    </source>
</evidence>
<feature type="non-terminal residue" evidence="3">
    <location>
        <position position="1"/>
    </location>
</feature>
<dbReference type="AlphaFoldDB" id="A0AAU9VMN6"/>
<keyword evidence="1" id="KW-0175">Coiled coil</keyword>
<evidence type="ECO:0000313" key="4">
    <source>
        <dbReference type="Proteomes" id="UP001159428"/>
    </source>
</evidence>
<organism evidence="3 4">
    <name type="scientific">Pocillopora meandrina</name>
    <dbReference type="NCBI Taxonomy" id="46732"/>
    <lineage>
        <taxon>Eukaryota</taxon>
        <taxon>Metazoa</taxon>
        <taxon>Cnidaria</taxon>
        <taxon>Anthozoa</taxon>
        <taxon>Hexacorallia</taxon>
        <taxon>Scleractinia</taxon>
        <taxon>Astrocoeniina</taxon>
        <taxon>Pocilloporidae</taxon>
        <taxon>Pocillopora</taxon>
    </lineage>
</organism>
<accession>A0AAU9VMN6</accession>
<comment type="caution">
    <text evidence="3">The sequence shown here is derived from an EMBL/GenBank/DDBJ whole genome shotgun (WGS) entry which is preliminary data.</text>
</comment>